<protein>
    <submittedName>
        <fullName evidence="1">Selenium-dependent hydroxylase accessory protein YqeC</fullName>
    </submittedName>
</protein>
<dbReference type="EMBL" id="DVOO01000005">
    <property type="protein sequence ID" value="HIV24434.1"/>
    <property type="molecule type" value="Genomic_DNA"/>
</dbReference>
<proteinExistence type="predicted"/>
<reference evidence="1" key="1">
    <citation type="submission" date="2020-10" db="EMBL/GenBank/DDBJ databases">
        <authorList>
            <person name="Gilroy R."/>
        </authorList>
    </citation>
    <scope>NUCLEOTIDE SEQUENCE</scope>
    <source>
        <strain evidence="1">CHK188-20938</strain>
    </source>
</reference>
<comment type="caution">
    <text evidence="1">The sequence shown here is derived from an EMBL/GenBank/DDBJ whole genome shotgun (WGS) entry which is preliminary data.</text>
</comment>
<organism evidence="1 2">
    <name type="scientific">Candidatus Scatomonas pullistercoris</name>
    <dbReference type="NCBI Taxonomy" id="2840920"/>
    <lineage>
        <taxon>Bacteria</taxon>
        <taxon>Bacillati</taxon>
        <taxon>Bacillota</taxon>
        <taxon>Clostridia</taxon>
        <taxon>Lachnospirales</taxon>
        <taxon>Lachnospiraceae</taxon>
        <taxon>Lachnospiraceae incertae sedis</taxon>
        <taxon>Candidatus Scatomonas</taxon>
    </lineage>
</organism>
<evidence type="ECO:0000313" key="2">
    <source>
        <dbReference type="Proteomes" id="UP000824169"/>
    </source>
</evidence>
<dbReference type="NCBIfam" id="TIGR03172">
    <property type="entry name" value="selenium cofactor biosynthesis protein YqeC"/>
    <property type="match status" value="1"/>
</dbReference>
<dbReference type="AlphaFoldDB" id="A0A9D1P0Y0"/>
<reference evidence="1" key="2">
    <citation type="journal article" date="2021" name="PeerJ">
        <title>Extensive microbial diversity within the chicken gut microbiome revealed by metagenomics and culture.</title>
        <authorList>
            <person name="Gilroy R."/>
            <person name="Ravi A."/>
            <person name="Getino M."/>
            <person name="Pursley I."/>
            <person name="Horton D.L."/>
            <person name="Alikhan N.F."/>
            <person name="Baker D."/>
            <person name="Gharbi K."/>
            <person name="Hall N."/>
            <person name="Watson M."/>
            <person name="Adriaenssens E.M."/>
            <person name="Foster-Nyarko E."/>
            <person name="Jarju S."/>
            <person name="Secka A."/>
            <person name="Antonio M."/>
            <person name="Oren A."/>
            <person name="Chaudhuri R.R."/>
            <person name="La Ragione R."/>
            <person name="Hildebrand F."/>
            <person name="Pallen M.J."/>
        </authorList>
    </citation>
    <scope>NUCLEOTIDE SEQUENCE</scope>
    <source>
        <strain evidence="1">CHK188-20938</strain>
    </source>
</reference>
<dbReference type="InterPro" id="IPR017587">
    <property type="entry name" value="YqeC"/>
</dbReference>
<name>A0A9D1P0Y0_9FIRM</name>
<dbReference type="Proteomes" id="UP000824169">
    <property type="component" value="Unassembled WGS sequence"/>
</dbReference>
<sequence>MRKREFWSFVGAGGKSTLLLLTAGQYARKGKRVLVTTTTHTAFQEEQLEKAGGRLLLGNDGEAAGALLERISPVAAVRKLPGEKGKQQGLSEPEMRRAMEPADLILAEADGSRHFPCKVPAEHEPAVHPDSTRILVIQGLTALGQPIRRCCHRPEKVCAVTGKCAEELLEDKDMAQIIRKGYLDKCRRLWPQIPVTVILNQADTEEQKRHGRRIREKLRGCGAEVFLFSARVFWEGTERWNMN</sequence>
<dbReference type="Pfam" id="PF19842">
    <property type="entry name" value="YqeC"/>
    <property type="match status" value="1"/>
</dbReference>
<accession>A0A9D1P0Y0</accession>
<evidence type="ECO:0000313" key="1">
    <source>
        <dbReference type="EMBL" id="HIV24434.1"/>
    </source>
</evidence>
<gene>
    <name evidence="1" type="primary">yqeC</name>
    <name evidence="1" type="ORF">IAB71_01385</name>
</gene>